<keyword evidence="6" id="KW-0677">Repeat</keyword>
<evidence type="ECO:0000256" key="12">
    <source>
        <dbReference type="ARBA" id="ARBA00023170"/>
    </source>
</evidence>
<evidence type="ECO:0000256" key="16">
    <source>
        <dbReference type="SAM" id="Phobius"/>
    </source>
</evidence>
<dbReference type="InterPro" id="IPR017441">
    <property type="entry name" value="Protein_kinase_ATP_BS"/>
</dbReference>
<organism evidence="19 20">
    <name type="scientific">Carnegiea gigantea</name>
    <dbReference type="NCBI Taxonomy" id="171969"/>
    <lineage>
        <taxon>Eukaryota</taxon>
        <taxon>Viridiplantae</taxon>
        <taxon>Streptophyta</taxon>
        <taxon>Embryophyta</taxon>
        <taxon>Tracheophyta</taxon>
        <taxon>Spermatophyta</taxon>
        <taxon>Magnoliopsida</taxon>
        <taxon>eudicotyledons</taxon>
        <taxon>Gunneridae</taxon>
        <taxon>Pentapetalae</taxon>
        <taxon>Caryophyllales</taxon>
        <taxon>Cactineae</taxon>
        <taxon>Cactaceae</taxon>
        <taxon>Cactoideae</taxon>
        <taxon>Echinocereeae</taxon>
        <taxon>Carnegiea</taxon>
    </lineage>
</organism>
<keyword evidence="4 16" id="KW-0812">Transmembrane</keyword>
<keyword evidence="3" id="KW-0808">Transferase</keyword>
<dbReference type="PROSITE" id="PS51473">
    <property type="entry name" value="GNK2"/>
    <property type="match status" value="2"/>
</dbReference>
<dbReference type="PROSITE" id="PS00108">
    <property type="entry name" value="PROTEIN_KINASE_ST"/>
    <property type="match status" value="1"/>
</dbReference>
<dbReference type="InterPro" id="IPR000719">
    <property type="entry name" value="Prot_kinase_dom"/>
</dbReference>
<dbReference type="SUPFAM" id="SSF56112">
    <property type="entry name" value="Protein kinase-like (PK-like)"/>
    <property type="match status" value="1"/>
</dbReference>
<feature type="binding site" evidence="14">
    <location>
        <position position="372"/>
    </location>
    <ligand>
        <name>ATP</name>
        <dbReference type="ChEBI" id="CHEBI:30616"/>
    </ligand>
</feature>
<reference evidence="19" key="1">
    <citation type="submission" date="2022-04" db="EMBL/GenBank/DDBJ databases">
        <title>Carnegiea gigantea Genome sequencing and assembly v2.</title>
        <authorList>
            <person name="Copetti D."/>
            <person name="Sanderson M.J."/>
            <person name="Burquez A."/>
            <person name="Wojciechowski M.F."/>
        </authorList>
    </citation>
    <scope>NUCLEOTIDE SEQUENCE</scope>
    <source>
        <strain evidence="19">SGP5-SGP5p</strain>
        <tissue evidence="19">Aerial part</tissue>
    </source>
</reference>
<feature type="compositionally biased region" description="Low complexity" evidence="15">
    <location>
        <begin position="238"/>
        <end position="269"/>
    </location>
</feature>
<evidence type="ECO:0000313" key="20">
    <source>
        <dbReference type="Proteomes" id="UP001153076"/>
    </source>
</evidence>
<comment type="subcellular location">
    <subcellularLocation>
        <location evidence="1">Membrane</location>
        <topology evidence="1">Single-pass membrane protein</topology>
    </subcellularLocation>
</comment>
<dbReference type="InterPro" id="IPR038408">
    <property type="entry name" value="GNK2_sf"/>
</dbReference>
<evidence type="ECO:0000259" key="18">
    <source>
        <dbReference type="PROSITE" id="PS51473"/>
    </source>
</evidence>
<keyword evidence="12" id="KW-0675">Receptor</keyword>
<evidence type="ECO:0000256" key="7">
    <source>
        <dbReference type="ARBA" id="ARBA00022741"/>
    </source>
</evidence>
<evidence type="ECO:0000256" key="11">
    <source>
        <dbReference type="ARBA" id="ARBA00023136"/>
    </source>
</evidence>
<name>A0A9Q1KG81_9CARY</name>
<comment type="caution">
    <text evidence="19">The sequence shown here is derived from an EMBL/GenBank/DDBJ whole genome shotgun (WGS) entry which is preliminary data.</text>
</comment>
<feature type="domain" description="Protein kinase" evidence="17">
    <location>
        <begin position="344"/>
        <end position="630"/>
    </location>
</feature>
<dbReference type="EMBL" id="JAKOGI010000143">
    <property type="protein sequence ID" value="KAJ8442266.1"/>
    <property type="molecule type" value="Genomic_DNA"/>
</dbReference>
<evidence type="ECO:0000256" key="5">
    <source>
        <dbReference type="ARBA" id="ARBA00022729"/>
    </source>
</evidence>
<evidence type="ECO:0000256" key="10">
    <source>
        <dbReference type="ARBA" id="ARBA00022989"/>
    </source>
</evidence>
<evidence type="ECO:0000256" key="1">
    <source>
        <dbReference type="ARBA" id="ARBA00004167"/>
    </source>
</evidence>
<dbReference type="Gene3D" id="3.30.430.20">
    <property type="entry name" value="Gnk2 domain, C-X8-C-X2-C motif"/>
    <property type="match status" value="2"/>
</dbReference>
<evidence type="ECO:0000256" key="14">
    <source>
        <dbReference type="PROSITE-ProRule" id="PRU10141"/>
    </source>
</evidence>
<evidence type="ECO:0000256" key="9">
    <source>
        <dbReference type="ARBA" id="ARBA00022840"/>
    </source>
</evidence>
<dbReference type="OrthoDB" id="688481at2759"/>
<sequence>MIPKLTSSAPNFLYNYCSNTTTFAAADTSYPKNLNTVLNSLSSAPATTGFASASAGNGTDDAVFGLFLCRGDQTPSSCSDCVATAVKDQPKTTTCPRSKVGIIWYDECMIRYDNQNFFGRMDQSPRLGLFNTQNITGNQTRFTELLGDTLTGLAVQTANGRAGKKYGTRVVNFTSLQTLYVLEQCTPDLSDSDCDQCLTIAIGEMAARQGSRILQPSCNVRYEIYPFFNGATNISSQPPSATTNISSPPPSATTNISSPPPSATTNSSTGAGKKVSAKVIAAIVVPVAVAAITVALLAVIRICFKKKKSNEHDGILTETGGECLGTIESLQYDLAMLQSATNYFSDENKLGEGGFGGVYKGTLPHGQEIAVKRLSRSSAQGAQEFKNEVMLMAKLQHRNLVRLLGFCLDGEERLLVYEFVPNKSLDGFLFDPERQGQLDWGRRYKIIGGIARGLLYLHQDSRLRIIHRDLKASNVLLDADMNPKISDFGLARIVGVDQTQGNTSRVVGTYGYMSPEYAMHGQFSTKSDIYSFGVLILEIVSGQRNSSFYQSDEANDLLSYAWKQWRDGLPLEFVDPMIRDSCSYHEAMRCIHLGLLCVQESVDKRPTMATVVLMLDSHSVTLPVPEHPTFVTKSRTESSIAKDIGSDESSNKSTPWSVNDVSITEFHPR</sequence>
<dbReference type="CDD" id="cd14066">
    <property type="entry name" value="STKc_IRAK"/>
    <property type="match status" value="1"/>
</dbReference>
<keyword evidence="20" id="KW-1185">Reference proteome</keyword>
<keyword evidence="9 14" id="KW-0067">ATP-binding</keyword>
<dbReference type="GO" id="GO:0005886">
    <property type="term" value="C:plasma membrane"/>
    <property type="evidence" value="ECO:0007669"/>
    <property type="project" value="TreeGrafter"/>
</dbReference>
<evidence type="ECO:0000259" key="17">
    <source>
        <dbReference type="PROSITE" id="PS50011"/>
    </source>
</evidence>
<evidence type="ECO:0000256" key="3">
    <source>
        <dbReference type="ARBA" id="ARBA00022679"/>
    </source>
</evidence>
<evidence type="ECO:0008006" key="21">
    <source>
        <dbReference type="Google" id="ProtNLM"/>
    </source>
</evidence>
<dbReference type="AlphaFoldDB" id="A0A9Q1KG81"/>
<protein>
    <recommendedName>
        <fullName evidence="21">Cysteine-rich receptor-like protein kinase 10</fullName>
    </recommendedName>
</protein>
<dbReference type="InterPro" id="IPR002902">
    <property type="entry name" value="GNK2"/>
</dbReference>
<dbReference type="PANTHER" id="PTHR27002">
    <property type="entry name" value="RECEPTOR-LIKE SERINE/THREONINE-PROTEIN KINASE SD1-8"/>
    <property type="match status" value="1"/>
</dbReference>
<evidence type="ECO:0000256" key="13">
    <source>
        <dbReference type="ARBA" id="ARBA00023180"/>
    </source>
</evidence>
<feature type="compositionally biased region" description="Polar residues" evidence="15">
    <location>
        <begin position="647"/>
        <end position="657"/>
    </location>
</feature>
<keyword evidence="5" id="KW-0732">Signal</keyword>
<keyword evidence="7 14" id="KW-0547">Nucleotide-binding</keyword>
<dbReference type="GO" id="GO:0005524">
    <property type="term" value="F:ATP binding"/>
    <property type="evidence" value="ECO:0007669"/>
    <property type="project" value="UniProtKB-UniRule"/>
</dbReference>
<keyword evidence="11 16" id="KW-0472">Membrane</keyword>
<dbReference type="Gene3D" id="3.30.200.20">
    <property type="entry name" value="Phosphorylase Kinase, domain 1"/>
    <property type="match status" value="1"/>
</dbReference>
<keyword evidence="10 16" id="KW-1133">Transmembrane helix</keyword>
<dbReference type="SMART" id="SM00220">
    <property type="entry name" value="S_TKc"/>
    <property type="match status" value="1"/>
</dbReference>
<dbReference type="PROSITE" id="PS50011">
    <property type="entry name" value="PROTEIN_KINASE_DOM"/>
    <property type="match status" value="1"/>
</dbReference>
<dbReference type="FunFam" id="3.30.430.20:FF:000012">
    <property type="entry name" value="Cysteine-rich receptor-like protein kinase 25"/>
    <property type="match status" value="1"/>
</dbReference>
<evidence type="ECO:0000313" key="19">
    <source>
        <dbReference type="EMBL" id="KAJ8442266.1"/>
    </source>
</evidence>
<keyword evidence="8" id="KW-0418">Kinase</keyword>
<dbReference type="CDD" id="cd23509">
    <property type="entry name" value="Gnk2-like"/>
    <property type="match status" value="2"/>
</dbReference>
<dbReference type="Pfam" id="PF07714">
    <property type="entry name" value="PK_Tyr_Ser-Thr"/>
    <property type="match status" value="1"/>
</dbReference>
<evidence type="ECO:0000256" key="4">
    <source>
        <dbReference type="ARBA" id="ARBA00022692"/>
    </source>
</evidence>
<accession>A0A9Q1KG81</accession>
<keyword evidence="2" id="KW-0723">Serine/threonine-protein kinase</keyword>
<dbReference type="GO" id="GO:0042742">
    <property type="term" value="P:defense response to bacterium"/>
    <property type="evidence" value="ECO:0007669"/>
    <property type="project" value="TreeGrafter"/>
</dbReference>
<feature type="domain" description="Gnk2-homologous" evidence="18">
    <location>
        <begin position="123"/>
        <end position="227"/>
    </location>
</feature>
<dbReference type="InterPro" id="IPR001245">
    <property type="entry name" value="Ser-Thr/Tyr_kinase_cat_dom"/>
</dbReference>
<dbReference type="PANTHER" id="PTHR27002:SF1050">
    <property type="entry name" value="CYSTEINE-RICH RECEPTOR-LIKE PROTEIN KINASE 5"/>
    <property type="match status" value="1"/>
</dbReference>
<dbReference type="PROSITE" id="PS00107">
    <property type="entry name" value="PROTEIN_KINASE_ATP"/>
    <property type="match status" value="1"/>
</dbReference>
<dbReference type="Proteomes" id="UP001153076">
    <property type="component" value="Unassembled WGS sequence"/>
</dbReference>
<evidence type="ECO:0000256" key="15">
    <source>
        <dbReference type="SAM" id="MobiDB-lite"/>
    </source>
</evidence>
<feature type="domain" description="Gnk2-homologous" evidence="18">
    <location>
        <begin position="11"/>
        <end position="117"/>
    </location>
</feature>
<feature type="region of interest" description="Disordered" evidence="15">
    <location>
        <begin position="633"/>
        <end position="657"/>
    </location>
</feature>
<dbReference type="FunFam" id="1.10.510.10:FF:000129">
    <property type="entry name" value="cysteine-rich receptor-like protein kinase 10"/>
    <property type="match status" value="1"/>
</dbReference>
<dbReference type="Pfam" id="PF01657">
    <property type="entry name" value="Stress-antifung"/>
    <property type="match status" value="2"/>
</dbReference>
<gene>
    <name evidence="19" type="ORF">Cgig2_011189</name>
</gene>
<evidence type="ECO:0000256" key="6">
    <source>
        <dbReference type="ARBA" id="ARBA00022737"/>
    </source>
</evidence>
<evidence type="ECO:0000256" key="8">
    <source>
        <dbReference type="ARBA" id="ARBA00022777"/>
    </source>
</evidence>
<proteinExistence type="predicted"/>
<feature type="region of interest" description="Disordered" evidence="15">
    <location>
        <begin position="238"/>
        <end position="270"/>
    </location>
</feature>
<feature type="transmembrane region" description="Helical" evidence="16">
    <location>
        <begin position="279"/>
        <end position="300"/>
    </location>
</feature>
<keyword evidence="13" id="KW-0325">Glycoprotein</keyword>
<evidence type="ECO:0000256" key="2">
    <source>
        <dbReference type="ARBA" id="ARBA00022527"/>
    </source>
</evidence>
<dbReference type="GO" id="GO:0004674">
    <property type="term" value="F:protein serine/threonine kinase activity"/>
    <property type="evidence" value="ECO:0007669"/>
    <property type="project" value="UniProtKB-KW"/>
</dbReference>
<dbReference type="Gene3D" id="1.10.510.10">
    <property type="entry name" value="Transferase(Phosphotransferase) domain 1"/>
    <property type="match status" value="1"/>
</dbReference>
<dbReference type="InterPro" id="IPR011009">
    <property type="entry name" value="Kinase-like_dom_sf"/>
</dbReference>
<dbReference type="InterPro" id="IPR008271">
    <property type="entry name" value="Ser/Thr_kinase_AS"/>
</dbReference>
<dbReference type="FunFam" id="3.30.200.20:FF:000727">
    <property type="entry name" value="Cysteine-rich RLK (RECEPTOR-like protein kinase) 23"/>
    <property type="match status" value="1"/>
</dbReference>